<sequence length="588" mass="64729">MKLISQEMRKLAPELDPLRIGTGWKKEDLEKVQVMIESTYGDSHPGSGHLNVLVEEVRKGIAEENGFGARYYCTDICDGESQGTDGINYSLVSREMIANMIEIHANATPFDAGVYLSSCDKGVPANLMGLARVNIPSIFVPGGTMNAGPEMLTLEQLGMYSAKFERGEIDEAKLDWAKCNACPSCGACSFIGTASTMQIMAEALGLALPGTALMPSTSPDLLAFAREAGRQSVRIAKMENMKPSDIVTMDSFENAILVHAAISGSTNCLLHLPAIAHEFGIEITGETFDRLHRNARYLLDVRPAGRWPAECFYYAGGVPAIMEEIKEHLHLDVMTVTGKTLGENLEELKQNGFYEKCDQWLQEFNKRYNVNLTKEDIIRPYDKAIGTDGSIALLKGNLAPEGAVIKHTACPKEMFKSILRARPFDSEEECLDAVLKHKVQKGDAVFIRYEGPKGSGMPEMFYTSEAISSDKELGRSIALITDGRFSGASTGPVIGHCSPEACDGGPIALVEEDDLIEIDVMERKLNIVGVKGERKSMEEMDEILAERRKNWKPRERKYKNGVLRLFSEHAASTMKGAYLEYKGSVKNL</sequence>
<dbReference type="PANTHER" id="PTHR43661:SF3">
    <property type="entry name" value="D-XYLONATE DEHYDRATASE YAGF-RELATED"/>
    <property type="match status" value="1"/>
</dbReference>
<dbReference type="EMBL" id="JACRWH010000018">
    <property type="protein sequence ID" value="MBC6012267.1"/>
    <property type="molecule type" value="Genomic_DNA"/>
</dbReference>
<evidence type="ECO:0000313" key="8">
    <source>
        <dbReference type="EMBL" id="MBC6012267.1"/>
    </source>
</evidence>
<dbReference type="SUPFAM" id="SSF143975">
    <property type="entry name" value="IlvD/EDD N-terminal domain-like"/>
    <property type="match status" value="1"/>
</dbReference>
<dbReference type="SUPFAM" id="SSF52016">
    <property type="entry name" value="LeuD/IlvD-like"/>
    <property type="match status" value="1"/>
</dbReference>
<dbReference type="Proteomes" id="UP000649075">
    <property type="component" value="Unassembled WGS sequence"/>
</dbReference>
<dbReference type="InterPro" id="IPR037237">
    <property type="entry name" value="IlvD/EDD_N"/>
</dbReference>
<keyword evidence="3" id="KW-0411">Iron-sulfur</keyword>
<gene>
    <name evidence="8" type="ORF">H8911_05855</name>
</gene>
<dbReference type="InterPro" id="IPR042096">
    <property type="entry name" value="Dihydro-acid_dehy_C"/>
</dbReference>
<proteinExistence type="inferred from homology"/>
<reference evidence="8 9" key="1">
    <citation type="submission" date="2020-08" db="EMBL/GenBank/DDBJ databases">
        <authorList>
            <person name="Liu C."/>
            <person name="Sun Q."/>
        </authorList>
    </citation>
    <scope>NUCLEOTIDE SEQUENCE [LARGE SCALE GENOMIC DNA]</scope>
    <source>
        <strain evidence="8 9">L34</strain>
    </source>
</reference>
<keyword evidence="9" id="KW-1185">Reference proteome</keyword>
<dbReference type="InterPro" id="IPR000581">
    <property type="entry name" value="ILV_EDD_N"/>
</dbReference>
<evidence type="ECO:0000259" key="7">
    <source>
        <dbReference type="Pfam" id="PF24877"/>
    </source>
</evidence>
<dbReference type="PROSITE" id="PS00886">
    <property type="entry name" value="ILVD_EDD_1"/>
    <property type="match status" value="1"/>
</dbReference>
<feature type="domain" description="Dihydroxy-acid/6-phosphogluconate dehydratase C-terminal" evidence="7">
    <location>
        <begin position="376"/>
        <end position="577"/>
    </location>
</feature>
<comment type="similarity">
    <text evidence="1">Belongs to the IlvD/Edd family.</text>
</comment>
<keyword evidence="2" id="KW-0408">Iron</keyword>
<dbReference type="PANTHER" id="PTHR43661">
    <property type="entry name" value="D-XYLONATE DEHYDRATASE"/>
    <property type="match status" value="1"/>
</dbReference>
<keyword evidence="5" id="KW-0100">Branched-chain amino acid biosynthesis</keyword>
<evidence type="ECO:0000313" key="9">
    <source>
        <dbReference type="Proteomes" id="UP000649075"/>
    </source>
</evidence>
<dbReference type="Pfam" id="PF24877">
    <property type="entry name" value="ILV_EDD_C"/>
    <property type="match status" value="1"/>
</dbReference>
<organism evidence="8 9">
    <name type="scientific">Holdemanella hominis</name>
    <dbReference type="NCBI Taxonomy" id="2764327"/>
    <lineage>
        <taxon>Bacteria</taxon>
        <taxon>Bacillati</taxon>
        <taxon>Bacillota</taxon>
        <taxon>Erysipelotrichia</taxon>
        <taxon>Erysipelotrichales</taxon>
        <taxon>Erysipelotrichaceae</taxon>
        <taxon>Holdemanella</taxon>
    </lineage>
</organism>
<name>A0ABR7KIL1_9FIRM</name>
<evidence type="ECO:0000259" key="6">
    <source>
        <dbReference type="Pfam" id="PF00920"/>
    </source>
</evidence>
<comment type="caution">
    <text evidence="8">The sequence shown here is derived from an EMBL/GenBank/DDBJ whole genome shotgun (WGS) entry which is preliminary data.</text>
</comment>
<evidence type="ECO:0000256" key="2">
    <source>
        <dbReference type="ARBA" id="ARBA00022714"/>
    </source>
</evidence>
<evidence type="ECO:0000256" key="4">
    <source>
        <dbReference type="ARBA" id="ARBA00023239"/>
    </source>
</evidence>
<feature type="domain" description="Dihydroxy-acid/6-phosphogluconate dehydratase N-terminal" evidence="6">
    <location>
        <begin position="31"/>
        <end position="344"/>
    </location>
</feature>
<keyword evidence="4" id="KW-0456">Lyase</keyword>
<dbReference type="InterPro" id="IPR056740">
    <property type="entry name" value="ILV_EDD_C"/>
</dbReference>
<dbReference type="Pfam" id="PF00920">
    <property type="entry name" value="ILVD_EDD_N"/>
    <property type="match status" value="1"/>
</dbReference>
<dbReference type="PROSITE" id="PS00887">
    <property type="entry name" value="ILVD_EDD_2"/>
    <property type="match status" value="1"/>
</dbReference>
<keyword evidence="5" id="KW-0028">Amino-acid biosynthesis</keyword>
<dbReference type="Gene3D" id="3.50.30.80">
    <property type="entry name" value="IlvD/EDD C-terminal domain-like"/>
    <property type="match status" value="1"/>
</dbReference>
<keyword evidence="2" id="KW-0479">Metal-binding</keyword>
<evidence type="ECO:0000256" key="1">
    <source>
        <dbReference type="ARBA" id="ARBA00006486"/>
    </source>
</evidence>
<dbReference type="InterPro" id="IPR020558">
    <property type="entry name" value="DiOHA_6PGluconate_deHydtase_CS"/>
</dbReference>
<dbReference type="RefSeq" id="WP_186998986.1">
    <property type="nucleotide sequence ID" value="NZ_JACRWH010000018.1"/>
</dbReference>
<keyword evidence="2" id="KW-0001">2Fe-2S</keyword>
<accession>A0ABR7KIL1</accession>
<protein>
    <submittedName>
        <fullName evidence="8">Dihydroxy-acid dehydratase</fullName>
    </submittedName>
</protein>
<evidence type="ECO:0000256" key="5">
    <source>
        <dbReference type="ARBA" id="ARBA00023304"/>
    </source>
</evidence>
<evidence type="ECO:0000256" key="3">
    <source>
        <dbReference type="ARBA" id="ARBA00023014"/>
    </source>
</evidence>